<dbReference type="Pfam" id="PF16220">
    <property type="entry name" value="DUF4880"/>
    <property type="match status" value="1"/>
</dbReference>
<evidence type="ECO:0000313" key="3">
    <source>
        <dbReference type="Proteomes" id="UP000468717"/>
    </source>
</evidence>
<gene>
    <name evidence="2" type="ORF">GCN75_28065</name>
</gene>
<name>A0A6I1HRF1_9BURK</name>
<evidence type="ECO:0000259" key="1">
    <source>
        <dbReference type="Pfam" id="PF16220"/>
    </source>
</evidence>
<dbReference type="RefSeq" id="WP_152285275.1">
    <property type="nucleotide sequence ID" value="NZ_WFLI01000064.1"/>
</dbReference>
<feature type="non-terminal residue" evidence="2">
    <location>
        <position position="91"/>
    </location>
</feature>
<dbReference type="EMBL" id="WFLI01000064">
    <property type="protein sequence ID" value="KAB8058297.1"/>
    <property type="molecule type" value="Genomic_DNA"/>
</dbReference>
<feature type="domain" description="FecR N-terminal" evidence="1">
    <location>
        <begin position="25"/>
        <end position="65"/>
    </location>
</feature>
<comment type="caution">
    <text evidence="2">The sequence shown here is derived from an EMBL/GenBank/DDBJ whole genome shotgun (WGS) entry which is preliminary data.</text>
</comment>
<proteinExistence type="predicted"/>
<accession>A0A6I1HRF1</accession>
<dbReference type="InterPro" id="IPR032623">
    <property type="entry name" value="FecR_N"/>
</dbReference>
<evidence type="ECO:0000313" key="2">
    <source>
        <dbReference type="EMBL" id="KAB8058297.1"/>
    </source>
</evidence>
<dbReference type="AlphaFoldDB" id="A0A6I1HRF1"/>
<protein>
    <submittedName>
        <fullName evidence="2">DUF4880 domain-containing protein</fullName>
    </submittedName>
</protein>
<dbReference type="Proteomes" id="UP000468717">
    <property type="component" value="Unassembled WGS sequence"/>
</dbReference>
<organism evidence="2 3">
    <name type="scientific">Janthinobacterium violaceinigrum</name>
    <dbReference type="NCBI Taxonomy" id="2654252"/>
    <lineage>
        <taxon>Bacteria</taxon>
        <taxon>Pseudomonadati</taxon>
        <taxon>Pseudomonadota</taxon>
        <taxon>Betaproteobacteria</taxon>
        <taxon>Burkholderiales</taxon>
        <taxon>Oxalobacteraceae</taxon>
        <taxon>Janthinobacterium</taxon>
    </lineage>
</organism>
<sequence>MDEEMPIPLGGAAAAARVAPAVARRAVQWWLALQGGGATAAQLLAWQRWRAEDGEHERAWQCIEAVSGQLAGIPAPLATAALAAPAGAQRR</sequence>
<keyword evidence="3" id="KW-1185">Reference proteome</keyword>
<reference evidence="2 3" key="1">
    <citation type="submission" date="2019-10" db="EMBL/GenBank/DDBJ databases">
        <title>Three novel species isolated from a subtropical stream in China.</title>
        <authorList>
            <person name="Lu H."/>
        </authorList>
    </citation>
    <scope>NUCLEOTIDE SEQUENCE [LARGE SCALE GENOMIC DNA]</scope>
    <source>
        <strain evidence="2 3">FT13W</strain>
    </source>
</reference>